<feature type="domain" description="SAM-dependent MTase RsmB/NOP-type" evidence="7">
    <location>
        <begin position="1"/>
        <end position="302"/>
    </location>
</feature>
<dbReference type="GO" id="GO:0008173">
    <property type="term" value="F:RNA methyltransferase activity"/>
    <property type="evidence" value="ECO:0007669"/>
    <property type="project" value="InterPro"/>
</dbReference>
<dbReference type="InterPro" id="IPR031341">
    <property type="entry name" value="Methyltr_RsmF_N"/>
</dbReference>
<dbReference type="STRING" id="649747.HMPREF0083_04008"/>
<dbReference type="SUPFAM" id="SSF53335">
    <property type="entry name" value="S-adenosyl-L-methionine-dependent methyltransferases"/>
    <property type="match status" value="1"/>
</dbReference>
<dbReference type="PROSITE" id="PS51686">
    <property type="entry name" value="SAM_MT_RSMB_NOP"/>
    <property type="match status" value="1"/>
</dbReference>
<dbReference type="Pfam" id="PF17125">
    <property type="entry name" value="Methyltr_RsmF_N"/>
    <property type="match status" value="1"/>
</dbReference>
<evidence type="ECO:0000256" key="1">
    <source>
        <dbReference type="ARBA" id="ARBA00022490"/>
    </source>
</evidence>
<evidence type="ECO:0000256" key="4">
    <source>
        <dbReference type="ARBA" id="ARBA00022691"/>
    </source>
</evidence>
<dbReference type="HOGENOM" id="CLU_005316_6_1_9"/>
<dbReference type="Pfam" id="PF01189">
    <property type="entry name" value="Methyltr_RsmB-F"/>
    <property type="match status" value="1"/>
</dbReference>
<dbReference type="PATRIC" id="fig|649747.3.peg.3646"/>
<dbReference type="PANTHER" id="PTHR22807">
    <property type="entry name" value="NOP2 YEAST -RELATED NOL1/NOP2/FMU SUN DOMAIN-CONTAINING"/>
    <property type="match status" value="1"/>
</dbReference>
<dbReference type="PANTHER" id="PTHR22807:SF30">
    <property type="entry name" value="28S RRNA (CYTOSINE(4447)-C(5))-METHYLTRANSFERASE-RELATED"/>
    <property type="match status" value="1"/>
</dbReference>
<gene>
    <name evidence="8" type="ORF">HMPREF0083_04008</name>
</gene>
<dbReference type="AlphaFoldDB" id="U1WZ70"/>
<dbReference type="Pfam" id="PF13636">
    <property type="entry name" value="Methyltranf_PUA"/>
    <property type="match status" value="1"/>
</dbReference>
<keyword evidence="2 6" id="KW-0489">Methyltransferase</keyword>
<dbReference type="InterPro" id="IPR001678">
    <property type="entry name" value="MeTrfase_RsmB-F_NOP2_dom"/>
</dbReference>
<dbReference type="Gene3D" id="2.30.130.60">
    <property type="match status" value="1"/>
</dbReference>
<evidence type="ECO:0000256" key="6">
    <source>
        <dbReference type="PROSITE-ProRule" id="PRU01023"/>
    </source>
</evidence>
<accession>U1WZ70</accession>
<keyword evidence="5 6" id="KW-0694">RNA-binding</keyword>
<dbReference type="InterPro" id="IPR049560">
    <property type="entry name" value="MeTrfase_RsmB-F_NOP2_cat"/>
</dbReference>
<evidence type="ECO:0000256" key="2">
    <source>
        <dbReference type="ARBA" id="ARBA00022603"/>
    </source>
</evidence>
<dbReference type="Pfam" id="PF17126">
    <property type="entry name" value="RsmF_methylt_CI"/>
    <property type="match status" value="1"/>
</dbReference>
<dbReference type="CDD" id="cd21147">
    <property type="entry name" value="RsmF_methylt_CTD1"/>
    <property type="match status" value="1"/>
</dbReference>
<dbReference type="Proteomes" id="UP000016511">
    <property type="component" value="Unassembled WGS sequence"/>
</dbReference>
<comment type="similarity">
    <text evidence="6">Belongs to the class I-like SAM-binding methyltransferase superfamily. RsmB/NOP family.</text>
</comment>
<evidence type="ECO:0000259" key="7">
    <source>
        <dbReference type="PROSITE" id="PS51686"/>
    </source>
</evidence>
<dbReference type="CDD" id="cd02440">
    <property type="entry name" value="AdoMet_MTases"/>
    <property type="match status" value="1"/>
</dbReference>
<organism evidence="8 9">
    <name type="scientific">Aneurinibacillus aneurinilyticus ATCC 12856</name>
    <dbReference type="NCBI Taxonomy" id="649747"/>
    <lineage>
        <taxon>Bacteria</taxon>
        <taxon>Bacillati</taxon>
        <taxon>Bacillota</taxon>
        <taxon>Bacilli</taxon>
        <taxon>Bacillales</taxon>
        <taxon>Paenibacillaceae</taxon>
        <taxon>Aneurinibacillus group</taxon>
        <taxon>Aneurinibacillus</taxon>
    </lineage>
</organism>
<proteinExistence type="inferred from homology"/>
<keyword evidence="4 6" id="KW-0949">S-adenosyl-L-methionine</keyword>
<feature type="binding site" evidence="6">
    <location>
        <position position="143"/>
    </location>
    <ligand>
        <name>S-adenosyl-L-methionine</name>
        <dbReference type="ChEBI" id="CHEBI:59789"/>
    </ligand>
</feature>
<evidence type="ECO:0000256" key="3">
    <source>
        <dbReference type="ARBA" id="ARBA00022679"/>
    </source>
</evidence>
<name>U1WZ70_ANEAE</name>
<keyword evidence="1" id="KW-0963">Cytoplasm</keyword>
<comment type="caution">
    <text evidence="8">The sequence shown here is derived from an EMBL/GenBank/DDBJ whole genome shotgun (WGS) entry which is preliminary data.</text>
</comment>
<dbReference type="GO" id="GO:0003723">
    <property type="term" value="F:RNA binding"/>
    <property type="evidence" value="ECO:0007669"/>
    <property type="project" value="UniProtKB-UniRule"/>
</dbReference>
<dbReference type="InterPro" id="IPR029063">
    <property type="entry name" value="SAM-dependent_MTases_sf"/>
</dbReference>
<dbReference type="Gene3D" id="3.40.50.150">
    <property type="entry name" value="Vaccinia Virus protein VP39"/>
    <property type="match status" value="1"/>
</dbReference>
<dbReference type="eggNOG" id="COG3270">
    <property type="taxonomic scope" value="Bacteria"/>
</dbReference>
<comment type="caution">
    <text evidence="6">Lacks conserved residue(s) required for the propagation of feature annotation.</text>
</comment>
<feature type="binding site" evidence="6">
    <location>
        <begin position="119"/>
        <end position="125"/>
    </location>
    <ligand>
        <name>S-adenosyl-L-methionine</name>
        <dbReference type="ChEBI" id="CHEBI:59789"/>
    </ligand>
</feature>
<dbReference type="EMBL" id="AWSJ01000237">
    <property type="protein sequence ID" value="ERI08000.1"/>
    <property type="molecule type" value="Genomic_DNA"/>
</dbReference>
<dbReference type="GO" id="GO:0001510">
    <property type="term" value="P:RNA methylation"/>
    <property type="evidence" value="ECO:0007669"/>
    <property type="project" value="InterPro"/>
</dbReference>
<keyword evidence="3 6" id="KW-0808">Transferase</keyword>
<dbReference type="Gene3D" id="3.30.70.1170">
    <property type="entry name" value="Sun protein, domain 3"/>
    <property type="match status" value="1"/>
</dbReference>
<dbReference type="InterPro" id="IPR027391">
    <property type="entry name" value="Nol1_Nop2_Fmu_2"/>
</dbReference>
<sequence length="457" mass="51125">MKTEKRMVSMIALPERFVERMKRTMGEKDTAAFFASYQENVAHGLRLNPGKVSHESTAPMPFSLTPVPWCSTGFYYTEEDRPGKHPYHAAGVYYIQEPSAMAVIEALMPEPGDKVLDLCAAPGGKSTHIAGYLGNEGLLVANEIHPSRVKALSENLERWGARNILVTNETPGRMAERFPAFFDKIAVDAPCSGEGMFRKLPEACEDWSEGKVAHCAAMQSDILADAAAMLKPGGVIVYSTCTFAQEENEMQIEGFLAAHPEFSLEQIAQEAYFTPGELQHTVRLWPHKLRGEGHFLARLRKHTDAVVTEEVQEAKIKPIPSDVRKLFESFCKETLTFVPEGNYVLFGDQLYVLADGLPRLNGLKITRVGWHLGKVKKDRFEPSHALVLALRFGEWKRSIDFAADSEEVRRYLRGESLFVDATEKGWIVVTVDGYPLGWGKLVQGQLKNHYPKGLRLV</sequence>
<dbReference type="eggNOG" id="COG0144">
    <property type="taxonomic scope" value="Bacteria"/>
</dbReference>
<reference evidence="8 9" key="1">
    <citation type="submission" date="2013-08" db="EMBL/GenBank/DDBJ databases">
        <authorList>
            <person name="Weinstock G."/>
            <person name="Sodergren E."/>
            <person name="Wylie T."/>
            <person name="Fulton L."/>
            <person name="Fulton R."/>
            <person name="Fronick C."/>
            <person name="O'Laughlin M."/>
            <person name="Godfrey J."/>
            <person name="Miner T."/>
            <person name="Herter B."/>
            <person name="Appelbaum E."/>
            <person name="Cordes M."/>
            <person name="Lek S."/>
            <person name="Wollam A."/>
            <person name="Pepin K.H."/>
            <person name="Palsikar V.B."/>
            <person name="Mitreva M."/>
            <person name="Wilson R.K."/>
        </authorList>
    </citation>
    <scope>NUCLEOTIDE SEQUENCE [LARGE SCALE GENOMIC DNA]</scope>
    <source>
        <strain evidence="8 9">ATCC 12856</strain>
    </source>
</reference>
<feature type="active site" description="Nucleophile" evidence="6">
    <location>
        <position position="241"/>
    </location>
</feature>
<feature type="binding site" evidence="6">
    <location>
        <position position="188"/>
    </location>
    <ligand>
        <name>S-adenosyl-L-methionine</name>
        <dbReference type="ChEBI" id="CHEBI:59789"/>
    </ligand>
</feature>
<evidence type="ECO:0000313" key="9">
    <source>
        <dbReference type="Proteomes" id="UP000016511"/>
    </source>
</evidence>
<evidence type="ECO:0000256" key="5">
    <source>
        <dbReference type="ARBA" id="ARBA00022884"/>
    </source>
</evidence>
<dbReference type="InterPro" id="IPR031340">
    <property type="entry name" value="RsmF_methylt_CI"/>
</dbReference>
<keyword evidence="9" id="KW-1185">Reference proteome</keyword>
<dbReference type="PRINTS" id="PR02008">
    <property type="entry name" value="RCMTFAMILY"/>
</dbReference>
<evidence type="ECO:0000313" key="8">
    <source>
        <dbReference type="EMBL" id="ERI08000.1"/>
    </source>
</evidence>
<dbReference type="InterPro" id="IPR023267">
    <property type="entry name" value="RCMT"/>
</dbReference>
<protein>
    <submittedName>
        <fullName evidence="8">NOL1/NOP2/sun family protein</fullName>
    </submittedName>
</protein>